<dbReference type="RefSeq" id="XP_007675567.1">
    <property type="nucleotide sequence ID" value="XM_007677377.1"/>
</dbReference>
<dbReference type="Pfam" id="PF01490">
    <property type="entry name" value="Aa_trans"/>
    <property type="match status" value="1"/>
</dbReference>
<dbReference type="OrthoDB" id="294730at2759"/>
<gene>
    <name evidence="8" type="ORF">BAUCODRAFT_106132</name>
</gene>
<protein>
    <recommendedName>
        <fullName evidence="7">Amino acid transporter transmembrane domain-containing protein</fullName>
    </recommendedName>
</protein>
<evidence type="ECO:0000256" key="5">
    <source>
        <dbReference type="ARBA" id="ARBA00023136"/>
    </source>
</evidence>
<evidence type="ECO:0000259" key="7">
    <source>
        <dbReference type="Pfam" id="PF01490"/>
    </source>
</evidence>
<proteinExistence type="inferred from homology"/>
<evidence type="ECO:0000256" key="6">
    <source>
        <dbReference type="SAM" id="Phobius"/>
    </source>
</evidence>
<feature type="transmembrane region" description="Helical" evidence="6">
    <location>
        <begin position="314"/>
        <end position="336"/>
    </location>
</feature>
<dbReference type="eggNOG" id="KOG1303">
    <property type="taxonomic scope" value="Eukaryota"/>
</dbReference>
<evidence type="ECO:0000256" key="4">
    <source>
        <dbReference type="ARBA" id="ARBA00022989"/>
    </source>
</evidence>
<evidence type="ECO:0000256" key="1">
    <source>
        <dbReference type="ARBA" id="ARBA00004141"/>
    </source>
</evidence>
<dbReference type="GO" id="GO:0015179">
    <property type="term" value="F:L-amino acid transmembrane transporter activity"/>
    <property type="evidence" value="ECO:0007669"/>
    <property type="project" value="TreeGrafter"/>
</dbReference>
<evidence type="ECO:0000313" key="9">
    <source>
        <dbReference type="Proteomes" id="UP000011761"/>
    </source>
</evidence>
<keyword evidence="5 6" id="KW-0472">Membrane</keyword>
<keyword evidence="9" id="KW-1185">Reference proteome</keyword>
<feature type="transmembrane region" description="Helical" evidence="6">
    <location>
        <begin position="428"/>
        <end position="448"/>
    </location>
</feature>
<dbReference type="PANTHER" id="PTHR22950">
    <property type="entry name" value="AMINO ACID TRANSPORTER"/>
    <property type="match status" value="1"/>
</dbReference>
<feature type="transmembrane region" description="Helical" evidence="6">
    <location>
        <begin position="275"/>
        <end position="293"/>
    </location>
</feature>
<accession>M2LR83</accession>
<dbReference type="HOGENOM" id="CLU_027816_4_2_1"/>
<dbReference type="InterPro" id="IPR013057">
    <property type="entry name" value="AA_transpt_TM"/>
</dbReference>
<dbReference type="GO" id="GO:0016020">
    <property type="term" value="C:membrane"/>
    <property type="evidence" value="ECO:0007669"/>
    <property type="project" value="UniProtKB-SubCell"/>
</dbReference>
<feature type="transmembrane region" description="Helical" evidence="6">
    <location>
        <begin position="99"/>
        <end position="118"/>
    </location>
</feature>
<feature type="transmembrane region" description="Helical" evidence="6">
    <location>
        <begin position="356"/>
        <end position="377"/>
    </location>
</feature>
<evidence type="ECO:0000313" key="8">
    <source>
        <dbReference type="EMBL" id="EMC96947.1"/>
    </source>
</evidence>
<dbReference type="PANTHER" id="PTHR22950:SF479">
    <property type="entry name" value="AMINO ACID TRANSPORTER (EUROFUNG)-RELATED"/>
    <property type="match status" value="1"/>
</dbReference>
<dbReference type="KEGG" id="bcom:BAUCODRAFT_106132"/>
<name>M2LR83_BAUPA</name>
<organism evidence="8 9">
    <name type="scientific">Baudoinia panamericana (strain UAMH 10762)</name>
    <name type="common">Angels' share fungus</name>
    <name type="synonym">Baudoinia compniacensis (strain UAMH 10762)</name>
    <dbReference type="NCBI Taxonomy" id="717646"/>
    <lineage>
        <taxon>Eukaryota</taxon>
        <taxon>Fungi</taxon>
        <taxon>Dikarya</taxon>
        <taxon>Ascomycota</taxon>
        <taxon>Pezizomycotina</taxon>
        <taxon>Dothideomycetes</taxon>
        <taxon>Dothideomycetidae</taxon>
        <taxon>Mycosphaerellales</taxon>
        <taxon>Teratosphaeriaceae</taxon>
        <taxon>Baudoinia</taxon>
    </lineage>
</organism>
<dbReference type="EMBL" id="KB445554">
    <property type="protein sequence ID" value="EMC96947.1"/>
    <property type="molecule type" value="Genomic_DNA"/>
</dbReference>
<dbReference type="GeneID" id="19107112"/>
<feature type="transmembrane region" description="Helical" evidence="6">
    <location>
        <begin position="398"/>
        <end position="422"/>
    </location>
</feature>
<sequence>MIRRPISLIFPFLRSPLALFIRLPSRLKLTIAPQTKMVEPARSPSGQTVETIIKEVEVGIVEKERTPSDLTVGFEQQPTRLSDPVGKVQLQEEVDYHALSWPIAGIIMIAETVSLGILSLPHTLAVLGFVPGVILILVFGFIATYTGYVTWQFKMAHPDHATFADLMGVAFGRPGRWLGLFAQQLLLIFVMGAHIVVASVSLNTLTKHASCTVVFMVVGAAVSFVCTLWRAFNKASIFSVFSCLSIATATTLAMIDIGIHHTGVGDTYAVVPANLTSFAGGAAAVSQMILAYNGHIAYPSIISEMKRPEDFPKALALLAIFTISMYLTVAVVIYNYAGQGVVSPALGSASPLIRKIAYGLATPTIIIAGVIPALVASKQVYERVWRHSPEVMKEKSSFRANASWIAIALGHWVIAFVIAGLIPTFHELLGFIGALLGVWFVLGFCAMFGVKVNWPGSGLEWTLKQKLLVAVNFGLVAMCIVLCGVGTYGSIVKIVRGKESRGVFSCATNAHWQ</sequence>
<keyword evidence="3 6" id="KW-0812">Transmembrane</keyword>
<dbReference type="AlphaFoldDB" id="M2LR83"/>
<feature type="domain" description="Amino acid transporter transmembrane" evidence="7">
    <location>
        <begin position="99"/>
        <end position="484"/>
    </location>
</feature>
<feature type="transmembrane region" description="Helical" evidence="6">
    <location>
        <begin position="124"/>
        <end position="145"/>
    </location>
</feature>
<evidence type="ECO:0000256" key="3">
    <source>
        <dbReference type="ARBA" id="ARBA00022692"/>
    </source>
</evidence>
<reference evidence="8 9" key="1">
    <citation type="journal article" date="2012" name="PLoS Pathog.">
        <title>Diverse lifestyles and strategies of plant pathogenesis encoded in the genomes of eighteen Dothideomycetes fungi.</title>
        <authorList>
            <person name="Ohm R.A."/>
            <person name="Feau N."/>
            <person name="Henrissat B."/>
            <person name="Schoch C.L."/>
            <person name="Horwitz B.A."/>
            <person name="Barry K.W."/>
            <person name="Condon B.J."/>
            <person name="Copeland A.C."/>
            <person name="Dhillon B."/>
            <person name="Glaser F."/>
            <person name="Hesse C.N."/>
            <person name="Kosti I."/>
            <person name="LaButti K."/>
            <person name="Lindquist E.A."/>
            <person name="Lucas S."/>
            <person name="Salamov A.A."/>
            <person name="Bradshaw R.E."/>
            <person name="Ciuffetti L."/>
            <person name="Hamelin R.C."/>
            <person name="Kema G.H.J."/>
            <person name="Lawrence C."/>
            <person name="Scott J.A."/>
            <person name="Spatafora J.W."/>
            <person name="Turgeon B.G."/>
            <person name="de Wit P.J.G.M."/>
            <person name="Zhong S."/>
            <person name="Goodwin S.B."/>
            <person name="Grigoriev I.V."/>
        </authorList>
    </citation>
    <scope>NUCLEOTIDE SEQUENCE [LARGE SCALE GENOMIC DNA]</scope>
    <source>
        <strain evidence="8 9">UAMH 10762</strain>
    </source>
</reference>
<dbReference type="OMA" id="PYINNCY"/>
<comment type="subcellular location">
    <subcellularLocation>
        <location evidence="1">Membrane</location>
        <topology evidence="1">Multi-pass membrane protein</topology>
    </subcellularLocation>
</comment>
<keyword evidence="4 6" id="KW-1133">Transmembrane helix</keyword>
<feature type="transmembrane region" description="Helical" evidence="6">
    <location>
        <begin position="177"/>
        <end position="200"/>
    </location>
</feature>
<feature type="transmembrane region" description="Helical" evidence="6">
    <location>
        <begin position="469"/>
        <end position="491"/>
    </location>
</feature>
<feature type="transmembrane region" description="Helical" evidence="6">
    <location>
        <begin position="212"/>
        <end position="229"/>
    </location>
</feature>
<feature type="transmembrane region" description="Helical" evidence="6">
    <location>
        <begin position="236"/>
        <end position="255"/>
    </location>
</feature>
<evidence type="ECO:0000256" key="2">
    <source>
        <dbReference type="ARBA" id="ARBA00008066"/>
    </source>
</evidence>
<comment type="similarity">
    <text evidence="2">Belongs to the amino acid/polyamine transporter 2 family.</text>
</comment>
<dbReference type="Proteomes" id="UP000011761">
    <property type="component" value="Unassembled WGS sequence"/>
</dbReference>